<keyword evidence="17" id="KW-1185">Reference proteome</keyword>
<feature type="domain" description="NolW-like" evidence="14">
    <location>
        <begin position="278"/>
        <end position="366"/>
    </location>
</feature>
<comment type="subcellular location">
    <subcellularLocation>
        <location evidence="1 10">Cell outer membrane</location>
    </subcellularLocation>
</comment>
<dbReference type="PANTHER" id="PTHR30332">
    <property type="entry name" value="PROBABLE GENERAL SECRETION PATHWAY PROTEIN D"/>
    <property type="match status" value="1"/>
</dbReference>
<evidence type="ECO:0000259" key="14">
    <source>
        <dbReference type="Pfam" id="PF03958"/>
    </source>
</evidence>
<dbReference type="PANTHER" id="PTHR30332:SF24">
    <property type="entry name" value="SECRETIN GSPD-RELATED"/>
    <property type="match status" value="1"/>
</dbReference>
<feature type="compositionally biased region" description="Gly residues" evidence="11">
    <location>
        <begin position="395"/>
        <end position="409"/>
    </location>
</feature>
<feature type="compositionally biased region" description="Pro residues" evidence="11">
    <location>
        <begin position="302"/>
        <end position="315"/>
    </location>
</feature>
<dbReference type="InterPro" id="IPR038591">
    <property type="entry name" value="NolW-like_sf"/>
</dbReference>
<feature type="compositionally biased region" description="Basic and acidic residues" evidence="11">
    <location>
        <begin position="806"/>
        <end position="816"/>
    </location>
</feature>
<feature type="compositionally biased region" description="Low complexity" evidence="11">
    <location>
        <begin position="55"/>
        <end position="74"/>
    </location>
</feature>
<evidence type="ECO:0000256" key="4">
    <source>
        <dbReference type="ARBA" id="ARBA00022452"/>
    </source>
</evidence>
<accession>A0ABZ2KHP1</accession>
<evidence type="ECO:0000259" key="13">
    <source>
        <dbReference type="Pfam" id="PF00263"/>
    </source>
</evidence>
<feature type="domain" description="Type II/III secretion system secretin-like" evidence="13">
    <location>
        <begin position="554"/>
        <end position="740"/>
    </location>
</feature>
<feature type="region of interest" description="Disordered" evidence="11">
    <location>
        <begin position="393"/>
        <end position="420"/>
    </location>
</feature>
<dbReference type="Pfam" id="PF00263">
    <property type="entry name" value="Secretin"/>
    <property type="match status" value="1"/>
</dbReference>
<feature type="compositionally biased region" description="Gly residues" evidence="11">
    <location>
        <begin position="319"/>
        <end position="328"/>
    </location>
</feature>
<evidence type="ECO:0000256" key="5">
    <source>
        <dbReference type="ARBA" id="ARBA00022692"/>
    </source>
</evidence>
<evidence type="ECO:0000259" key="15">
    <source>
        <dbReference type="Pfam" id="PF21305"/>
    </source>
</evidence>
<evidence type="ECO:0000256" key="10">
    <source>
        <dbReference type="RuleBase" id="RU004004"/>
    </source>
</evidence>
<dbReference type="Gene3D" id="3.30.1370.120">
    <property type="match status" value="3"/>
</dbReference>
<evidence type="ECO:0000256" key="2">
    <source>
        <dbReference type="ARBA" id="ARBA00006980"/>
    </source>
</evidence>
<evidence type="ECO:0000256" key="12">
    <source>
        <dbReference type="SAM" id="SignalP"/>
    </source>
</evidence>
<keyword evidence="6 12" id="KW-0732">Signal</keyword>
<keyword evidence="5" id="KW-0812">Transmembrane</keyword>
<dbReference type="InterPro" id="IPR050810">
    <property type="entry name" value="Bact_Secretion_Sys_Channel"/>
</dbReference>
<dbReference type="Pfam" id="PF03958">
    <property type="entry name" value="Secretin_N"/>
    <property type="match status" value="3"/>
</dbReference>
<gene>
    <name evidence="16" type="primary">gspD</name>
    <name evidence="16" type="ORF">LZC95_15275</name>
</gene>
<evidence type="ECO:0000256" key="1">
    <source>
        <dbReference type="ARBA" id="ARBA00004442"/>
    </source>
</evidence>
<dbReference type="InterPro" id="IPR013356">
    <property type="entry name" value="T2SS_GspD"/>
</dbReference>
<feature type="region of interest" description="Disordered" evidence="11">
    <location>
        <begin position="806"/>
        <end position="877"/>
    </location>
</feature>
<proteinExistence type="inferred from homology"/>
<evidence type="ECO:0000256" key="8">
    <source>
        <dbReference type="ARBA" id="ARBA00023136"/>
    </source>
</evidence>
<evidence type="ECO:0000256" key="9">
    <source>
        <dbReference type="ARBA" id="ARBA00023237"/>
    </source>
</evidence>
<dbReference type="NCBIfam" id="TIGR02517">
    <property type="entry name" value="type_II_gspD"/>
    <property type="match status" value="1"/>
</dbReference>
<feature type="compositionally biased region" description="Pro residues" evidence="11">
    <location>
        <begin position="29"/>
        <end position="38"/>
    </location>
</feature>
<evidence type="ECO:0000256" key="11">
    <source>
        <dbReference type="SAM" id="MobiDB-lite"/>
    </source>
</evidence>
<feature type="region of interest" description="Disordered" evidence="11">
    <location>
        <begin position="296"/>
        <end position="332"/>
    </location>
</feature>
<dbReference type="RefSeq" id="WP_394848802.1">
    <property type="nucleotide sequence ID" value="NZ_CP089982.1"/>
</dbReference>
<feature type="compositionally biased region" description="Pro residues" evidence="11">
    <location>
        <begin position="835"/>
        <end position="846"/>
    </location>
</feature>
<reference evidence="16 17" key="1">
    <citation type="submission" date="2021-12" db="EMBL/GenBank/DDBJ databases">
        <title>Discovery of the Pendulisporaceae a myxobacterial family with distinct sporulation behavior and unique specialized metabolism.</title>
        <authorList>
            <person name="Garcia R."/>
            <person name="Popoff A."/>
            <person name="Bader C.D."/>
            <person name="Loehr J."/>
            <person name="Walesch S."/>
            <person name="Walt C."/>
            <person name="Boldt J."/>
            <person name="Bunk B."/>
            <person name="Haeckl F.J.F.P.J."/>
            <person name="Gunesch A.P."/>
            <person name="Birkelbach J."/>
            <person name="Nuebel U."/>
            <person name="Pietschmann T."/>
            <person name="Bach T."/>
            <person name="Mueller R."/>
        </authorList>
    </citation>
    <scope>NUCLEOTIDE SEQUENCE [LARGE SCALE GENOMIC DNA]</scope>
    <source>
        <strain evidence="16 17">MSr12523</strain>
    </source>
</reference>
<dbReference type="InterPro" id="IPR049371">
    <property type="entry name" value="GspD-like_N0"/>
</dbReference>
<feature type="chain" id="PRO_5046135191" evidence="12">
    <location>
        <begin position="21"/>
        <end position="877"/>
    </location>
</feature>
<dbReference type="InterPro" id="IPR001775">
    <property type="entry name" value="GspD/PilQ"/>
</dbReference>
<feature type="signal peptide" evidence="12">
    <location>
        <begin position="1"/>
        <end position="20"/>
    </location>
</feature>
<dbReference type="Pfam" id="PF21305">
    <property type="entry name" value="type_II_gspD_N0"/>
    <property type="match status" value="1"/>
</dbReference>
<evidence type="ECO:0000256" key="7">
    <source>
        <dbReference type="ARBA" id="ARBA00022927"/>
    </source>
</evidence>
<feature type="compositionally biased region" description="Low complexity" evidence="11">
    <location>
        <begin position="822"/>
        <end position="834"/>
    </location>
</feature>
<dbReference type="EMBL" id="CP089982">
    <property type="protein sequence ID" value="WXA98190.1"/>
    <property type="molecule type" value="Genomic_DNA"/>
</dbReference>
<feature type="domain" description="GspD-like N0" evidence="15">
    <location>
        <begin position="113"/>
        <end position="181"/>
    </location>
</feature>
<comment type="similarity">
    <text evidence="2">Belongs to the bacterial secretin family. GSP D subfamily.</text>
</comment>
<keyword evidence="3 10" id="KW-0813">Transport</keyword>
<dbReference type="InterPro" id="IPR004846">
    <property type="entry name" value="T2SS/T3SS_dom"/>
</dbReference>
<dbReference type="Proteomes" id="UP001379533">
    <property type="component" value="Chromosome"/>
</dbReference>
<feature type="domain" description="NolW-like" evidence="14">
    <location>
        <begin position="209"/>
        <end position="268"/>
    </location>
</feature>
<organism evidence="16 17">
    <name type="scientific">Pendulispora brunnea</name>
    <dbReference type="NCBI Taxonomy" id="2905690"/>
    <lineage>
        <taxon>Bacteria</taxon>
        <taxon>Pseudomonadati</taxon>
        <taxon>Myxococcota</taxon>
        <taxon>Myxococcia</taxon>
        <taxon>Myxococcales</taxon>
        <taxon>Sorangiineae</taxon>
        <taxon>Pendulisporaceae</taxon>
        <taxon>Pendulispora</taxon>
    </lineage>
</organism>
<evidence type="ECO:0000256" key="6">
    <source>
        <dbReference type="ARBA" id="ARBA00022729"/>
    </source>
</evidence>
<name>A0ABZ2KHP1_9BACT</name>
<sequence length="877" mass="92639">MRKRLSLLAAVSLGTLISGAVRDVRGQTPPTPPPPTRAQPPAATAAPAAPPAAAAPPGAGRAALPTAPAAGAKGKPTESPAGKAQGDTDKLPQFDSAMEFEPRSPNYRVSFSLEDADLPELVRVIGQLTGKRFIFGGKVRNIKASVYSPQKVTVAEAYQAFLSILETNGLTVIPHGRFLKIVETAGIASQSTPTVGPQQGAPVEDRYVTRMHRLRNVNADEVANLLGKFKSKDADVSSYSAGNMLILTDTGTNIRRMMSIVEEIDVGGAGDQIWMETINYASAADIAQRVNELFDIKSGSSSPPPPGPRGAPPPAAASSGGGGAGGGDLHISKILPDERTNKIIIVATEKAYLRILEIIKKMDVPQTTEGEIHVLPLQHADAVELTKTLNEIITGTGGSSGGGGGGQQGRRGQEQSGAQQQGIFEGGVKVSADKATNSIVVTSSMRDYASLRAVVDRLDLPRRSVFIEAVILDLSITRSNQLGFNFHGGDTFGENSDGLVYGGLNPIKSIGLPTASPELLQGLALGVRGPAIPGSENLLGTGITIPSFGLVVQALATATDTDVLSTPHILATDNQKAIINIGENIPLQQNLSLPSFPGLGGTNPQQQAGALGALGGLGGFGGFGGTGARQDVGTKLTITPHLNDSNEVRLELNEEISEAKSAVGTAGVVPITKRNAETMLVVQDQQTVVIGGLMRNRLTHSEEKIPVLGDIPVLGALFRSTKNGMEKTNLILILTPYIIREQADLRTIYERKMEERQQFLDRYFVFSDDSDYQPPKDYSRTNGLVEFIRQSYRGVEERKKLDDLLKPKELITHEPSEPLEMPASPRTPSTNPAPATAPAPSGPIHPGPVRSVPPATPTPSPGVTVTPPTRQINQVER</sequence>
<keyword evidence="4" id="KW-1134">Transmembrane beta strand</keyword>
<feature type="domain" description="NolW-like" evidence="14">
    <location>
        <begin position="373"/>
        <end position="463"/>
    </location>
</feature>
<evidence type="ECO:0000256" key="3">
    <source>
        <dbReference type="ARBA" id="ARBA00022448"/>
    </source>
</evidence>
<evidence type="ECO:0000313" key="17">
    <source>
        <dbReference type="Proteomes" id="UP001379533"/>
    </source>
</evidence>
<evidence type="ECO:0000313" key="16">
    <source>
        <dbReference type="EMBL" id="WXA98190.1"/>
    </source>
</evidence>
<dbReference type="PRINTS" id="PR00811">
    <property type="entry name" value="BCTERIALGSPD"/>
</dbReference>
<keyword evidence="9" id="KW-0998">Cell outer membrane</keyword>
<dbReference type="InterPro" id="IPR005644">
    <property type="entry name" value="NolW-like"/>
</dbReference>
<keyword evidence="7" id="KW-0653">Protein transport</keyword>
<feature type="compositionally biased region" description="Low complexity" evidence="11">
    <location>
        <begin position="861"/>
        <end position="870"/>
    </location>
</feature>
<keyword evidence="8" id="KW-0472">Membrane</keyword>
<feature type="region of interest" description="Disordered" evidence="11">
    <location>
        <begin position="21"/>
        <end position="92"/>
    </location>
</feature>
<protein>
    <submittedName>
        <fullName evidence="16">Type II secretion system secretin GspD</fullName>
    </submittedName>
</protein>